<evidence type="ECO:0000256" key="5">
    <source>
        <dbReference type="ARBA" id="ARBA00022989"/>
    </source>
</evidence>
<comment type="similarity">
    <text evidence="2">Belongs to the NrfD family.</text>
</comment>
<organism evidence="8 9">
    <name type="scientific">Thiovibrio frasassiensis</name>
    <dbReference type="NCBI Taxonomy" id="2984131"/>
    <lineage>
        <taxon>Bacteria</taxon>
        <taxon>Pseudomonadati</taxon>
        <taxon>Thermodesulfobacteriota</taxon>
        <taxon>Desulfobulbia</taxon>
        <taxon>Desulfobulbales</taxon>
        <taxon>Thiovibrionaceae</taxon>
        <taxon>Thiovibrio</taxon>
    </lineage>
</organism>
<feature type="transmembrane region" description="Helical" evidence="7">
    <location>
        <begin position="136"/>
        <end position="158"/>
    </location>
</feature>
<keyword evidence="4 7" id="KW-0812">Transmembrane</keyword>
<dbReference type="InterPro" id="IPR052049">
    <property type="entry name" value="Electron_transfer_protein"/>
</dbReference>
<dbReference type="Proteomes" id="UP001154240">
    <property type="component" value="Unassembled WGS sequence"/>
</dbReference>
<feature type="transmembrane region" description="Helical" evidence="7">
    <location>
        <begin position="65"/>
        <end position="85"/>
    </location>
</feature>
<evidence type="ECO:0000313" key="8">
    <source>
        <dbReference type="EMBL" id="MDG4476224.1"/>
    </source>
</evidence>
<reference evidence="8" key="1">
    <citation type="journal article" date="2022" name="bioRxiv">
        <title>Thiovibrio frasassiensisgen. nov., sp. nov., an autotrophic, elemental sulfur disproportionating bacterium isolated from sulfidic karst sediment, and proposal of Thiovibrionaceae fam. nov.</title>
        <authorList>
            <person name="Aronson H."/>
            <person name="Thomas C."/>
            <person name="Bhattacharyya M."/>
            <person name="Eckstein S."/>
            <person name="Jensen S."/>
            <person name="Barco R."/>
            <person name="Macalady J."/>
            <person name="Amend J."/>
        </authorList>
    </citation>
    <scope>NUCLEOTIDE SEQUENCE</scope>
    <source>
        <strain evidence="8">RS19-109</strain>
    </source>
</reference>
<name>A0A9X4MJY8_9BACT</name>
<dbReference type="GO" id="GO:0005886">
    <property type="term" value="C:plasma membrane"/>
    <property type="evidence" value="ECO:0007669"/>
    <property type="project" value="UniProtKB-SubCell"/>
</dbReference>
<keyword evidence="3" id="KW-1003">Cell membrane</keyword>
<dbReference type="Pfam" id="PF03916">
    <property type="entry name" value="NrfD"/>
    <property type="match status" value="1"/>
</dbReference>
<dbReference type="RefSeq" id="WP_307633194.1">
    <property type="nucleotide sequence ID" value="NZ_JAPHEH010000001.1"/>
</dbReference>
<dbReference type="PANTHER" id="PTHR34856">
    <property type="entry name" value="PROTEIN NRFD"/>
    <property type="match status" value="1"/>
</dbReference>
<feature type="transmembrane region" description="Helical" evidence="7">
    <location>
        <begin position="203"/>
        <end position="225"/>
    </location>
</feature>
<keyword evidence="5 7" id="KW-1133">Transmembrane helix</keyword>
<proteinExistence type="inferred from homology"/>
<reference evidence="8" key="2">
    <citation type="submission" date="2022-10" db="EMBL/GenBank/DDBJ databases">
        <authorList>
            <person name="Aronson H.S."/>
        </authorList>
    </citation>
    <scope>NUCLEOTIDE SEQUENCE</scope>
    <source>
        <strain evidence="8">RS19-109</strain>
    </source>
</reference>
<sequence>MLNTFSLAEVAEEKVATPTVTKAIILCAVLAAVGVGAGLYAQVVGHEHAFNNTREMPWGILIANYAYFAIISTGLCLLAVLSHIFGHNRLTPLANRMVYLSIVVIFGGFTIIGLELENPHRMLLYNVLSPNLTSNIWWMGTLYSMAVGFMFVEFYLILTKKYSLAVTLGVLGALAELAANTNLGAVFATLSSRPFWYGSQLPIYFLASAVMTGSAAIILFSNWAYKMRGEEMSQSTREGLQGAGKVMFSTLVLLVVATAWKFIAAFAGGTEEARLAALSLIQGPLSMNFWVFETVVGMLAPIVIMTLSRMKSQQALSAAALMVLVGAYFQRYDIVVAGQIVPIYNGWDELPTYLSYVPSVSEFLIALGGFGIVGLGFLLGERFFGKAFRHTGHH</sequence>
<feature type="transmembrane region" description="Helical" evidence="7">
    <location>
        <begin position="287"/>
        <end position="307"/>
    </location>
</feature>
<evidence type="ECO:0000256" key="1">
    <source>
        <dbReference type="ARBA" id="ARBA00004651"/>
    </source>
</evidence>
<feature type="transmembrane region" description="Helical" evidence="7">
    <location>
        <begin position="97"/>
        <end position="116"/>
    </location>
</feature>
<comment type="subcellular location">
    <subcellularLocation>
        <location evidence="1">Cell membrane</location>
        <topology evidence="1">Multi-pass membrane protein</topology>
    </subcellularLocation>
</comment>
<dbReference type="EMBL" id="JAPHEH010000001">
    <property type="protein sequence ID" value="MDG4476224.1"/>
    <property type="molecule type" value="Genomic_DNA"/>
</dbReference>
<feature type="transmembrane region" description="Helical" evidence="7">
    <location>
        <begin position="23"/>
        <end position="45"/>
    </location>
</feature>
<comment type="caution">
    <text evidence="8">The sequence shown here is derived from an EMBL/GenBank/DDBJ whole genome shotgun (WGS) entry which is preliminary data.</text>
</comment>
<accession>A0A9X4MJY8</accession>
<evidence type="ECO:0000256" key="2">
    <source>
        <dbReference type="ARBA" id="ARBA00008929"/>
    </source>
</evidence>
<gene>
    <name evidence="8" type="primary">nrfD</name>
    <name evidence="8" type="ORF">OLX77_08660</name>
</gene>
<keyword evidence="6 7" id="KW-0472">Membrane</keyword>
<evidence type="ECO:0000313" key="9">
    <source>
        <dbReference type="Proteomes" id="UP001154240"/>
    </source>
</evidence>
<feature type="transmembrane region" description="Helical" evidence="7">
    <location>
        <begin position="363"/>
        <end position="380"/>
    </location>
</feature>
<keyword evidence="9" id="KW-1185">Reference proteome</keyword>
<feature type="transmembrane region" description="Helical" evidence="7">
    <location>
        <begin position="165"/>
        <end position="191"/>
    </location>
</feature>
<dbReference type="PANTHER" id="PTHR34856:SF2">
    <property type="entry name" value="PROTEIN NRFD"/>
    <property type="match status" value="1"/>
</dbReference>
<protein>
    <submittedName>
        <fullName evidence="8">Polysulfide reductase NrfD</fullName>
    </submittedName>
</protein>
<evidence type="ECO:0000256" key="7">
    <source>
        <dbReference type="SAM" id="Phobius"/>
    </source>
</evidence>
<feature type="transmembrane region" description="Helical" evidence="7">
    <location>
        <begin position="319"/>
        <end position="343"/>
    </location>
</feature>
<dbReference type="InterPro" id="IPR005614">
    <property type="entry name" value="NrfD-like"/>
</dbReference>
<feature type="transmembrane region" description="Helical" evidence="7">
    <location>
        <begin position="246"/>
        <end position="267"/>
    </location>
</feature>
<dbReference type="AlphaFoldDB" id="A0A9X4MJY8"/>
<evidence type="ECO:0000256" key="6">
    <source>
        <dbReference type="ARBA" id="ARBA00023136"/>
    </source>
</evidence>
<evidence type="ECO:0000256" key="3">
    <source>
        <dbReference type="ARBA" id="ARBA00022475"/>
    </source>
</evidence>
<dbReference type="Gene3D" id="1.20.1630.10">
    <property type="entry name" value="Formate dehydrogenase/DMSO reductase domain"/>
    <property type="match status" value="1"/>
</dbReference>
<evidence type="ECO:0000256" key="4">
    <source>
        <dbReference type="ARBA" id="ARBA00022692"/>
    </source>
</evidence>